<keyword evidence="9 16" id="KW-0418">Kinase</keyword>
<dbReference type="EC" id="2.7.13.3" evidence="3"/>
<keyword evidence="6" id="KW-0808">Transferase</keyword>
<dbReference type="SUPFAM" id="SSF55874">
    <property type="entry name" value="ATPase domain of HSP90 chaperone/DNA topoisomerase II/histidine kinase"/>
    <property type="match status" value="1"/>
</dbReference>
<dbReference type="GO" id="GO:0000155">
    <property type="term" value="F:phosphorelay sensor kinase activity"/>
    <property type="evidence" value="ECO:0007669"/>
    <property type="project" value="InterPro"/>
</dbReference>
<evidence type="ECO:0000256" key="5">
    <source>
        <dbReference type="ARBA" id="ARBA00022553"/>
    </source>
</evidence>
<feature type="transmembrane region" description="Helical" evidence="14">
    <location>
        <begin position="133"/>
        <end position="155"/>
    </location>
</feature>
<dbReference type="Gene3D" id="1.10.287.130">
    <property type="match status" value="1"/>
</dbReference>
<dbReference type="RefSeq" id="WP_132001144.1">
    <property type="nucleotide sequence ID" value="NZ_JABUHM010000006.1"/>
</dbReference>
<evidence type="ECO:0000256" key="6">
    <source>
        <dbReference type="ARBA" id="ARBA00022679"/>
    </source>
</evidence>
<dbReference type="GO" id="GO:0005886">
    <property type="term" value="C:plasma membrane"/>
    <property type="evidence" value="ECO:0007669"/>
    <property type="project" value="UniProtKB-SubCell"/>
</dbReference>
<organism evidence="16 17">
    <name type="scientific">Mesobacillus foraminis</name>
    <dbReference type="NCBI Taxonomy" id="279826"/>
    <lineage>
        <taxon>Bacteria</taxon>
        <taxon>Bacillati</taxon>
        <taxon>Bacillota</taxon>
        <taxon>Bacilli</taxon>
        <taxon>Bacillales</taxon>
        <taxon>Bacillaceae</taxon>
        <taxon>Mesobacillus</taxon>
    </lineage>
</organism>
<evidence type="ECO:0000256" key="11">
    <source>
        <dbReference type="ARBA" id="ARBA00022989"/>
    </source>
</evidence>
<sequence>MPLFKELLFNLLFILITTSAFPFLMKGQFQKFAKKYRNFGIVALVSVQVIFCISFSYSDNNEIFYDLRLIPVLLGGLYGGMPVSILAFFLVVLVRIPFGGTGIWLTFAYMFLITIIVSIVSRHFRLMNLPRKLGTVAALTLFNTLVTFFMQALVFGQTLKIINSGIYILTLLIGILISTYLLEMIQQNTFLQNAVMKSEKIEVVSHLAASVSHEVRNPLTVTRGFLQMLKDPSIPEEKRQFYLDTAIDELDRAEVIIKEYLRFSKPHHDLASNLTVKYEIEKALELLQPYANHFSVKVKHQLEDGLFVNGEASKFQQCLLNIMKNCIEAMPNGGELLIESHRSSEDKVIILIKDTGIGMSAREIAKLGEPYYSTKKEKGTGLGMMVVFNILNEMGGSLDISSKVQRGTVFSLTLPHSRNS</sequence>
<dbReference type="SMART" id="SM00387">
    <property type="entry name" value="HATPase_c"/>
    <property type="match status" value="1"/>
</dbReference>
<evidence type="ECO:0000256" key="9">
    <source>
        <dbReference type="ARBA" id="ARBA00022777"/>
    </source>
</evidence>
<evidence type="ECO:0000256" key="7">
    <source>
        <dbReference type="ARBA" id="ARBA00022692"/>
    </source>
</evidence>
<evidence type="ECO:0000256" key="12">
    <source>
        <dbReference type="ARBA" id="ARBA00023012"/>
    </source>
</evidence>
<dbReference type="EMBL" id="SLVV01000001">
    <property type="protein sequence ID" value="TCN28037.1"/>
    <property type="molecule type" value="Genomic_DNA"/>
</dbReference>
<evidence type="ECO:0000256" key="8">
    <source>
        <dbReference type="ARBA" id="ARBA00022741"/>
    </source>
</evidence>
<evidence type="ECO:0000256" key="13">
    <source>
        <dbReference type="ARBA" id="ARBA00023136"/>
    </source>
</evidence>
<dbReference type="InterPro" id="IPR004358">
    <property type="entry name" value="Sig_transdc_His_kin-like_C"/>
</dbReference>
<feature type="transmembrane region" description="Helical" evidence="14">
    <location>
        <begin position="161"/>
        <end position="182"/>
    </location>
</feature>
<evidence type="ECO:0000256" key="1">
    <source>
        <dbReference type="ARBA" id="ARBA00000085"/>
    </source>
</evidence>
<evidence type="ECO:0000256" key="2">
    <source>
        <dbReference type="ARBA" id="ARBA00004651"/>
    </source>
</evidence>
<dbReference type="InterPro" id="IPR011620">
    <property type="entry name" value="Sig_transdc_His_kinase_LytS_TM"/>
</dbReference>
<feature type="transmembrane region" description="Helical" evidence="14">
    <location>
        <begin position="36"/>
        <end position="57"/>
    </location>
</feature>
<dbReference type="InterPro" id="IPR003594">
    <property type="entry name" value="HATPase_dom"/>
</dbReference>
<gene>
    <name evidence="16" type="ORF">EV146_101368</name>
</gene>
<proteinExistence type="predicted"/>
<dbReference type="InterPro" id="IPR036890">
    <property type="entry name" value="HATPase_C_sf"/>
</dbReference>
<comment type="catalytic activity">
    <reaction evidence="1">
        <text>ATP + protein L-histidine = ADP + protein N-phospho-L-histidine.</text>
        <dbReference type="EC" id="2.7.13.3"/>
    </reaction>
</comment>
<dbReference type="InterPro" id="IPR003661">
    <property type="entry name" value="HisK_dim/P_dom"/>
</dbReference>
<keyword evidence="10" id="KW-0067">ATP-binding</keyword>
<keyword evidence="11 14" id="KW-1133">Transmembrane helix</keyword>
<keyword evidence="12" id="KW-0902">Two-component regulatory system</keyword>
<dbReference type="SUPFAM" id="SSF47384">
    <property type="entry name" value="Homodimeric domain of signal transducing histidine kinase"/>
    <property type="match status" value="1"/>
</dbReference>
<feature type="domain" description="Histidine kinase" evidence="15">
    <location>
        <begin position="210"/>
        <end position="418"/>
    </location>
</feature>
<name>A0A4R2BL98_9BACI</name>
<feature type="transmembrane region" description="Helical" evidence="14">
    <location>
        <begin position="7"/>
        <end position="24"/>
    </location>
</feature>
<evidence type="ECO:0000313" key="16">
    <source>
        <dbReference type="EMBL" id="TCN28037.1"/>
    </source>
</evidence>
<keyword evidence="7 14" id="KW-0812">Transmembrane</keyword>
<dbReference type="AlphaFoldDB" id="A0A4R2BL98"/>
<evidence type="ECO:0000256" key="14">
    <source>
        <dbReference type="SAM" id="Phobius"/>
    </source>
</evidence>
<dbReference type="InterPro" id="IPR036097">
    <property type="entry name" value="HisK_dim/P_sf"/>
</dbReference>
<dbReference type="PROSITE" id="PS50109">
    <property type="entry name" value="HIS_KIN"/>
    <property type="match status" value="1"/>
</dbReference>
<dbReference type="SMART" id="SM00388">
    <property type="entry name" value="HisKA"/>
    <property type="match status" value="1"/>
</dbReference>
<evidence type="ECO:0000256" key="4">
    <source>
        <dbReference type="ARBA" id="ARBA00022475"/>
    </source>
</evidence>
<dbReference type="CDD" id="cd00082">
    <property type="entry name" value="HisKA"/>
    <property type="match status" value="1"/>
</dbReference>
<keyword evidence="13 14" id="KW-0472">Membrane</keyword>
<dbReference type="Proteomes" id="UP000295689">
    <property type="component" value="Unassembled WGS sequence"/>
</dbReference>
<dbReference type="Gene3D" id="3.30.565.10">
    <property type="entry name" value="Histidine kinase-like ATPase, C-terminal domain"/>
    <property type="match status" value="1"/>
</dbReference>
<comment type="caution">
    <text evidence="16">The sequence shown here is derived from an EMBL/GenBank/DDBJ whole genome shotgun (WGS) entry which is preliminary data.</text>
</comment>
<feature type="transmembrane region" description="Helical" evidence="14">
    <location>
        <begin position="69"/>
        <end position="96"/>
    </location>
</feature>
<dbReference type="Pfam" id="PF07694">
    <property type="entry name" value="5TM-5TMR_LYT"/>
    <property type="match status" value="1"/>
</dbReference>
<dbReference type="PANTHER" id="PTHR43065:SF46">
    <property type="entry name" value="C4-DICARBOXYLATE TRANSPORT SENSOR PROTEIN DCTB"/>
    <property type="match status" value="1"/>
</dbReference>
<dbReference type="PANTHER" id="PTHR43065">
    <property type="entry name" value="SENSOR HISTIDINE KINASE"/>
    <property type="match status" value="1"/>
</dbReference>
<comment type="subcellular location">
    <subcellularLocation>
        <location evidence="2">Cell membrane</location>
        <topology evidence="2">Multi-pass membrane protein</topology>
    </subcellularLocation>
</comment>
<evidence type="ECO:0000256" key="10">
    <source>
        <dbReference type="ARBA" id="ARBA00022840"/>
    </source>
</evidence>
<dbReference type="PRINTS" id="PR00344">
    <property type="entry name" value="BCTRLSENSOR"/>
</dbReference>
<dbReference type="Pfam" id="PF00512">
    <property type="entry name" value="HisKA"/>
    <property type="match status" value="1"/>
</dbReference>
<keyword evidence="5" id="KW-0597">Phosphoprotein</keyword>
<evidence type="ECO:0000259" key="15">
    <source>
        <dbReference type="PROSITE" id="PS50109"/>
    </source>
</evidence>
<keyword evidence="4" id="KW-1003">Cell membrane</keyword>
<dbReference type="GO" id="GO:0071555">
    <property type="term" value="P:cell wall organization"/>
    <property type="evidence" value="ECO:0007669"/>
    <property type="project" value="InterPro"/>
</dbReference>
<dbReference type="Pfam" id="PF02518">
    <property type="entry name" value="HATPase_c"/>
    <property type="match status" value="1"/>
</dbReference>
<accession>A0A4R2BL98</accession>
<dbReference type="InterPro" id="IPR005467">
    <property type="entry name" value="His_kinase_dom"/>
</dbReference>
<keyword evidence="8" id="KW-0547">Nucleotide-binding</keyword>
<reference evidence="16 17" key="1">
    <citation type="journal article" date="2015" name="Stand. Genomic Sci.">
        <title>Genomic Encyclopedia of Bacterial and Archaeal Type Strains, Phase III: the genomes of soil and plant-associated and newly described type strains.</title>
        <authorList>
            <person name="Whitman W.B."/>
            <person name="Woyke T."/>
            <person name="Klenk H.P."/>
            <person name="Zhou Y."/>
            <person name="Lilburn T.G."/>
            <person name="Beck B.J."/>
            <person name="De Vos P."/>
            <person name="Vandamme P."/>
            <person name="Eisen J.A."/>
            <person name="Garrity G."/>
            <person name="Hugenholtz P."/>
            <person name="Kyrpides N.C."/>
        </authorList>
    </citation>
    <scope>NUCLEOTIDE SEQUENCE [LARGE SCALE GENOMIC DNA]</scope>
    <source>
        <strain evidence="16 17">CV53</strain>
    </source>
</reference>
<keyword evidence="17" id="KW-1185">Reference proteome</keyword>
<dbReference type="GO" id="GO:0005524">
    <property type="term" value="F:ATP binding"/>
    <property type="evidence" value="ECO:0007669"/>
    <property type="project" value="UniProtKB-KW"/>
</dbReference>
<evidence type="ECO:0000256" key="3">
    <source>
        <dbReference type="ARBA" id="ARBA00012438"/>
    </source>
</evidence>
<protein>
    <recommendedName>
        <fullName evidence="3">histidine kinase</fullName>
        <ecNumber evidence="3">2.7.13.3</ecNumber>
    </recommendedName>
</protein>
<evidence type="ECO:0000313" key="17">
    <source>
        <dbReference type="Proteomes" id="UP000295689"/>
    </source>
</evidence>
<feature type="transmembrane region" description="Helical" evidence="14">
    <location>
        <begin position="102"/>
        <end position="121"/>
    </location>
</feature>